<dbReference type="OrthoDB" id="2364732at2759"/>
<accession>A0A9W9FVM1</accession>
<dbReference type="Proteomes" id="UP001149165">
    <property type="component" value="Unassembled WGS sequence"/>
</dbReference>
<keyword evidence="2" id="KW-1185">Reference proteome</keyword>
<organism evidence="1 2">
    <name type="scientific">Penicillium angulare</name>
    <dbReference type="NCBI Taxonomy" id="116970"/>
    <lineage>
        <taxon>Eukaryota</taxon>
        <taxon>Fungi</taxon>
        <taxon>Dikarya</taxon>
        <taxon>Ascomycota</taxon>
        <taxon>Pezizomycotina</taxon>
        <taxon>Eurotiomycetes</taxon>
        <taxon>Eurotiomycetidae</taxon>
        <taxon>Eurotiales</taxon>
        <taxon>Aspergillaceae</taxon>
        <taxon>Penicillium</taxon>
    </lineage>
</organism>
<evidence type="ECO:0000313" key="2">
    <source>
        <dbReference type="Proteomes" id="UP001149165"/>
    </source>
</evidence>
<dbReference type="EMBL" id="JAPQKH010000003">
    <property type="protein sequence ID" value="KAJ5107228.1"/>
    <property type="molecule type" value="Genomic_DNA"/>
</dbReference>
<proteinExistence type="predicted"/>
<dbReference type="Gene3D" id="3.40.50.300">
    <property type="entry name" value="P-loop containing nucleotide triphosphate hydrolases"/>
    <property type="match status" value="1"/>
</dbReference>
<reference evidence="1" key="1">
    <citation type="submission" date="2022-11" db="EMBL/GenBank/DDBJ databases">
        <authorList>
            <person name="Petersen C."/>
        </authorList>
    </citation>
    <scope>NUCLEOTIDE SEQUENCE</scope>
    <source>
        <strain evidence="1">IBT 30069</strain>
    </source>
</reference>
<dbReference type="InterPro" id="IPR027417">
    <property type="entry name" value="P-loop_NTPase"/>
</dbReference>
<dbReference type="AlphaFoldDB" id="A0A9W9FVM1"/>
<dbReference type="SUPFAM" id="SSF52540">
    <property type="entry name" value="P-loop containing nucleoside triphosphate hydrolases"/>
    <property type="match status" value="1"/>
</dbReference>
<comment type="caution">
    <text evidence="1">The sequence shown here is derived from an EMBL/GenBank/DDBJ whole genome shotgun (WGS) entry which is preliminary data.</text>
</comment>
<gene>
    <name evidence="1" type="ORF">N7456_003903</name>
</gene>
<sequence>MDPLLTPRIHTVQELARTINEVGVVHVRGAPGSGKTILAQFLKAHYMSTNTIVLHLDNWRGRGRYEFKIMDAGYKQDQRFSGTSFLEEGDYVLIIDDAETSFHDREFWNGFVLKALQRKCKARLCLFSSGGSPISGTDRETFAHLQSGPFFPRNRVSVLPSAVEDSPPFGLFFTRVEFDDVIRRYCTSASHNPKLSLEVCAEDKIFEVTRGHPGAVNGLLQLIQHVFRDPLMNGGFRVGKGEVENCLNDLECVSRIPNLQFKSSLPVAPISPEAIEAMRMVSAKKAIDFDPNDTGIKECYDNGWLLAEAIKGNRARYYDKRERVVCVFPTVLHKRQVFMTFVLEVLFH</sequence>
<protein>
    <submittedName>
        <fullName evidence="1">Uncharacterized protein</fullName>
    </submittedName>
</protein>
<evidence type="ECO:0000313" key="1">
    <source>
        <dbReference type="EMBL" id="KAJ5107228.1"/>
    </source>
</evidence>
<reference evidence="1" key="2">
    <citation type="journal article" date="2023" name="IMA Fungus">
        <title>Comparative genomic study of the Penicillium genus elucidates a diverse pangenome and 15 lateral gene transfer events.</title>
        <authorList>
            <person name="Petersen C."/>
            <person name="Sorensen T."/>
            <person name="Nielsen M.R."/>
            <person name="Sondergaard T.E."/>
            <person name="Sorensen J.L."/>
            <person name="Fitzpatrick D.A."/>
            <person name="Frisvad J.C."/>
            <person name="Nielsen K.L."/>
        </authorList>
    </citation>
    <scope>NUCLEOTIDE SEQUENCE</scope>
    <source>
        <strain evidence="1">IBT 30069</strain>
    </source>
</reference>
<name>A0A9W9FVM1_9EURO</name>